<feature type="chain" id="PRO_5046455073" evidence="1">
    <location>
        <begin position="22"/>
        <end position="163"/>
    </location>
</feature>
<dbReference type="RefSeq" id="WP_353541099.1">
    <property type="nucleotide sequence ID" value="NZ_BAABRN010000006.1"/>
</dbReference>
<evidence type="ECO:0000256" key="1">
    <source>
        <dbReference type="SAM" id="SignalP"/>
    </source>
</evidence>
<keyword evidence="3" id="KW-1185">Reference proteome</keyword>
<evidence type="ECO:0000313" key="2">
    <source>
        <dbReference type="EMBL" id="GAA5501125.1"/>
    </source>
</evidence>
<comment type="caution">
    <text evidence="2">The sequence shown here is derived from an EMBL/GenBank/DDBJ whole genome shotgun (WGS) entry which is preliminary data.</text>
</comment>
<protein>
    <submittedName>
        <fullName evidence="2">Uncharacterized protein</fullName>
    </submittedName>
</protein>
<dbReference type="EMBL" id="BAABRN010000006">
    <property type="protein sequence ID" value="GAA5501125.1"/>
    <property type="molecule type" value="Genomic_DNA"/>
</dbReference>
<sequence length="163" mass="17673">MTTYKLALIVCAALPLSTALAAPKPLSLAERQNRAIKFVPDPAAKAMSDCKAARDTAAADAKNATGKNWVLGQTWNYQYPNTPDVAVGFLASHWDEFQTPMTSETFKVIKELDYQDDAPSSNTGMVIWSLSPKEMLSAKVFLVPVGKDGNPESHICLTALTLK</sequence>
<organism evidence="2 3">
    <name type="scientific">Deinococcus xinjiangensis</name>
    <dbReference type="NCBI Taxonomy" id="457454"/>
    <lineage>
        <taxon>Bacteria</taxon>
        <taxon>Thermotogati</taxon>
        <taxon>Deinococcota</taxon>
        <taxon>Deinococci</taxon>
        <taxon>Deinococcales</taxon>
        <taxon>Deinococcaceae</taxon>
        <taxon>Deinococcus</taxon>
    </lineage>
</organism>
<proteinExistence type="predicted"/>
<gene>
    <name evidence="2" type="ORF">Dxin01_00856</name>
</gene>
<accession>A0ABP9VAB7</accession>
<reference evidence="2 3" key="1">
    <citation type="submission" date="2024-02" db="EMBL/GenBank/DDBJ databases">
        <title>Deinococcus xinjiangensis NBRC 107630.</title>
        <authorList>
            <person name="Ichikawa N."/>
            <person name="Katano-Makiyama Y."/>
            <person name="Hidaka K."/>
        </authorList>
    </citation>
    <scope>NUCLEOTIDE SEQUENCE [LARGE SCALE GENOMIC DNA]</scope>
    <source>
        <strain evidence="2 3">NBRC 107630</strain>
    </source>
</reference>
<name>A0ABP9VAB7_9DEIO</name>
<feature type="signal peptide" evidence="1">
    <location>
        <begin position="1"/>
        <end position="21"/>
    </location>
</feature>
<keyword evidence="1" id="KW-0732">Signal</keyword>
<dbReference type="Proteomes" id="UP001458946">
    <property type="component" value="Unassembled WGS sequence"/>
</dbReference>
<evidence type="ECO:0000313" key="3">
    <source>
        <dbReference type="Proteomes" id="UP001458946"/>
    </source>
</evidence>